<dbReference type="PANTHER" id="PTHR30354:SF11">
    <property type="entry name" value="PERMEASE"/>
    <property type="match status" value="1"/>
</dbReference>
<feature type="transmembrane region" description="Helical" evidence="1">
    <location>
        <begin position="144"/>
        <end position="164"/>
    </location>
</feature>
<evidence type="ECO:0000256" key="1">
    <source>
        <dbReference type="SAM" id="Phobius"/>
    </source>
</evidence>
<dbReference type="PANTHER" id="PTHR30354">
    <property type="entry name" value="GNT FAMILY GLUCONATE TRANSPORTER"/>
    <property type="match status" value="1"/>
</dbReference>
<name>A0ABT1E5E9_9FIRM</name>
<feature type="transmembrane region" description="Helical" evidence="1">
    <location>
        <begin position="184"/>
        <end position="204"/>
    </location>
</feature>
<feature type="transmembrane region" description="Helical" evidence="1">
    <location>
        <begin position="340"/>
        <end position="360"/>
    </location>
</feature>
<dbReference type="RefSeq" id="WP_262064717.1">
    <property type="nucleotide sequence ID" value="NZ_JAMXOD010000001.1"/>
</dbReference>
<dbReference type="EMBL" id="JAMZFW010000001">
    <property type="protein sequence ID" value="MCP1100931.1"/>
    <property type="molecule type" value="Genomic_DNA"/>
</dbReference>
<accession>A0ABT1E5E9</accession>
<dbReference type="NCBIfam" id="TIGR00791">
    <property type="entry name" value="gntP"/>
    <property type="match status" value="1"/>
</dbReference>
<sequence>MFGEKIVTGPLLMGIFILAIVVLLVLIIKFKLNAFVALLVTAFATGILVNMPLNDVAQTVTDGFGGTLGSIGMVTGLGVMLGKFMFESGGIESICNRILKVFGDKKSPIAVALSGFITGIPVFGDVVYIMFAPMLRVLSKKTKISMVTYACAISVATTCTFALVLPTAPPLAVAETVGIDIGIFFFYALISAFVGMFAGGIIWGKILDKQDQKKGHFYTFDDLEEEEAQIEKKSDKELMGAGKALSILLVPIILILLGSFVPLAVGSDAAIMPVVTFIGNKNFAMMCGVIYAALISRKYIEKTATDVMTEAADQVGLILLITGAGGAFGKILQATGIADYVAGSLSQFSIPILVLCFLIAQIIRCAQGSTTVALMTTAAILANTIAASGVSPILCSIAICAGGIGLSLPNDSGFWAISRFFRISVTDTIRGWTIGGFIAGVAILIFVSVLSLFQGVLPGLV</sequence>
<evidence type="ECO:0000313" key="2">
    <source>
        <dbReference type="EMBL" id="MCP1100931.1"/>
    </source>
</evidence>
<proteinExistence type="predicted"/>
<feature type="transmembrane region" description="Helical" evidence="1">
    <location>
        <begin position="6"/>
        <end position="28"/>
    </location>
</feature>
<dbReference type="Proteomes" id="UP001523566">
    <property type="component" value="Unassembled WGS sequence"/>
</dbReference>
<keyword evidence="1" id="KW-1133">Transmembrane helix</keyword>
<keyword evidence="1" id="KW-0472">Membrane</keyword>
<gene>
    <name evidence="2" type="ORF">NK125_00710</name>
</gene>
<keyword evidence="1" id="KW-0812">Transmembrane</keyword>
<feature type="transmembrane region" description="Helical" evidence="1">
    <location>
        <begin position="315"/>
        <end position="334"/>
    </location>
</feature>
<organism evidence="2 3">
    <name type="scientific">Aequitasia blattaphilus</name>
    <dbReference type="NCBI Taxonomy" id="2949332"/>
    <lineage>
        <taxon>Bacteria</taxon>
        <taxon>Bacillati</taxon>
        <taxon>Bacillota</taxon>
        <taxon>Clostridia</taxon>
        <taxon>Lachnospirales</taxon>
        <taxon>Lachnospiraceae</taxon>
        <taxon>Aequitasia</taxon>
    </lineage>
</organism>
<dbReference type="Pfam" id="PF02447">
    <property type="entry name" value="GntP_permease"/>
    <property type="match status" value="1"/>
</dbReference>
<feature type="transmembrane region" description="Helical" evidence="1">
    <location>
        <begin position="244"/>
        <end position="265"/>
    </location>
</feature>
<feature type="transmembrane region" description="Helical" evidence="1">
    <location>
        <begin position="429"/>
        <end position="453"/>
    </location>
</feature>
<feature type="transmembrane region" description="Helical" evidence="1">
    <location>
        <begin position="109"/>
        <end position="132"/>
    </location>
</feature>
<feature type="transmembrane region" description="Helical" evidence="1">
    <location>
        <begin position="35"/>
        <end position="53"/>
    </location>
</feature>
<protein>
    <submittedName>
        <fullName evidence="2">GntP family permease</fullName>
    </submittedName>
</protein>
<reference evidence="2 3" key="1">
    <citation type="journal article" date="2022" name="Genome Biol. Evol.">
        <title>Host diet, physiology and behaviors set the stage for Lachnospiraceae cladogenesis.</title>
        <authorList>
            <person name="Vera-Ponce De Leon A."/>
            <person name="Schneider M."/>
            <person name="Jahnes B.C."/>
            <person name="Sadowski V."/>
            <person name="Camuy-Velez L.A."/>
            <person name="Duan J."/>
            <person name="Sabree Z.L."/>
        </authorList>
    </citation>
    <scope>NUCLEOTIDE SEQUENCE [LARGE SCALE GENOMIC DNA]</scope>
    <source>
        <strain evidence="2 3">PAL113</strain>
    </source>
</reference>
<keyword evidence="3" id="KW-1185">Reference proteome</keyword>
<evidence type="ECO:0000313" key="3">
    <source>
        <dbReference type="Proteomes" id="UP001523566"/>
    </source>
</evidence>
<dbReference type="InterPro" id="IPR003474">
    <property type="entry name" value="Glcn_transporter"/>
</dbReference>
<feature type="transmembrane region" description="Helical" evidence="1">
    <location>
        <begin position="271"/>
        <end position="294"/>
    </location>
</feature>
<comment type="caution">
    <text evidence="2">The sequence shown here is derived from an EMBL/GenBank/DDBJ whole genome shotgun (WGS) entry which is preliminary data.</text>
</comment>